<dbReference type="PANTHER" id="PTHR46018">
    <property type="entry name" value="ZINC PHOSPHODIESTERASE ELAC PROTEIN 1"/>
    <property type="match status" value="1"/>
</dbReference>
<dbReference type="Pfam" id="PF23023">
    <property type="entry name" value="Anti-Pycsar_Apyc1"/>
    <property type="match status" value="1"/>
</dbReference>
<comment type="caution">
    <text evidence="1">The sequence shown here is derived from an EMBL/GenBank/DDBJ whole genome shotgun (WGS) entry which is preliminary data.</text>
</comment>
<accession>A0A3E4WAV4</accession>
<sequence length="274" mass="30864">MENSMKLIMLGTGNAATVACYNTCFALCREDKYFLVDAGGGNGILSQLQKAHIPLSGIHEIFVTHAHTDHILGVIWMIRMVAQAIQKGEYQGELRIYGHDKVVQVLDWICRMTLPKKIVARLGEEILLCEVKSGEKFQAIGLEVECFDIASTKEKQFGFRTCLPDGQSLVCLGDEPYNACNQMYVEGADWLLCEAFCLYEDRERFKPYEKHHSTALDAGRLAAQLGVKNLLLYHTEDKTLATRKERYTAEAASQFSGKVYVPEDLEEILLRSNE</sequence>
<dbReference type="RefSeq" id="WP_117747961.1">
    <property type="nucleotide sequence ID" value="NZ_CATZFG010000003.1"/>
</dbReference>
<evidence type="ECO:0000313" key="2">
    <source>
        <dbReference type="Proteomes" id="UP000260780"/>
    </source>
</evidence>
<dbReference type="GO" id="GO:0042781">
    <property type="term" value="F:3'-tRNA processing endoribonuclease activity"/>
    <property type="evidence" value="ECO:0007669"/>
    <property type="project" value="TreeGrafter"/>
</dbReference>
<protein>
    <submittedName>
        <fullName evidence="1">MBL fold metallo-hydrolase</fullName>
    </submittedName>
</protein>
<dbReference type="InterPro" id="IPR036866">
    <property type="entry name" value="RibonucZ/Hydroxyglut_hydro"/>
</dbReference>
<evidence type="ECO:0000313" key="1">
    <source>
        <dbReference type="EMBL" id="RGM39323.1"/>
    </source>
</evidence>
<dbReference type="Gene3D" id="3.60.15.10">
    <property type="entry name" value="Ribonuclease Z/Hydroxyacylglutathione hydrolase-like"/>
    <property type="match status" value="1"/>
</dbReference>
<proteinExistence type="predicted"/>
<dbReference type="EMBL" id="QSTF01000022">
    <property type="protein sequence ID" value="RGM39323.1"/>
    <property type="molecule type" value="Genomic_DNA"/>
</dbReference>
<organism evidence="1 2">
    <name type="scientific">Phocaeicola plebeius</name>
    <dbReference type="NCBI Taxonomy" id="310297"/>
    <lineage>
        <taxon>Bacteria</taxon>
        <taxon>Pseudomonadati</taxon>
        <taxon>Bacteroidota</taxon>
        <taxon>Bacteroidia</taxon>
        <taxon>Bacteroidales</taxon>
        <taxon>Bacteroidaceae</taxon>
        <taxon>Phocaeicola</taxon>
    </lineage>
</organism>
<dbReference type="STRING" id="310297.BHV76_06825"/>
<dbReference type="AlphaFoldDB" id="A0A3E4WAV4"/>
<reference evidence="1 2" key="1">
    <citation type="submission" date="2018-08" db="EMBL/GenBank/DDBJ databases">
        <title>A genome reference for cultivated species of the human gut microbiota.</title>
        <authorList>
            <person name="Zou Y."/>
            <person name="Xue W."/>
            <person name="Luo G."/>
        </authorList>
    </citation>
    <scope>NUCLEOTIDE SEQUENCE [LARGE SCALE GENOMIC DNA]</scope>
    <source>
        <strain evidence="1 2">OM08-14</strain>
    </source>
</reference>
<dbReference type="PROSITE" id="PS51257">
    <property type="entry name" value="PROKAR_LIPOPROTEIN"/>
    <property type="match status" value="1"/>
</dbReference>
<dbReference type="PANTHER" id="PTHR46018:SF2">
    <property type="entry name" value="ZINC PHOSPHODIESTERASE ELAC PROTEIN 1"/>
    <property type="match status" value="1"/>
</dbReference>
<dbReference type="Proteomes" id="UP000260780">
    <property type="component" value="Unassembled WGS sequence"/>
</dbReference>
<dbReference type="SUPFAM" id="SSF56281">
    <property type="entry name" value="Metallo-hydrolase/oxidoreductase"/>
    <property type="match status" value="1"/>
</dbReference>
<name>A0A3E4WAV4_9BACT</name>
<keyword evidence="1" id="KW-0378">Hydrolase</keyword>
<gene>
    <name evidence="1" type="ORF">DXC17_09275</name>
</gene>